<organism evidence="1 2">
    <name type="scientific">Pandoravirus japonicus</name>
    <dbReference type="NCBI Taxonomy" id="2823154"/>
    <lineage>
        <taxon>Viruses</taxon>
        <taxon>Pandoravirus</taxon>
    </lineage>
</organism>
<evidence type="ECO:0000313" key="1">
    <source>
        <dbReference type="EMBL" id="BCU02840.1"/>
    </source>
</evidence>
<protein>
    <recommendedName>
        <fullName evidence="3">Ankyrin repeat domain containing protein</fullName>
    </recommendedName>
</protein>
<evidence type="ECO:0008006" key="3">
    <source>
        <dbReference type="Google" id="ProtNLM"/>
    </source>
</evidence>
<reference evidence="1" key="1">
    <citation type="submission" date="2021-04" db="EMBL/GenBank/DDBJ databases">
        <title>Draft Genome Sequence of Pandoravirus japonicus, Isolated from the Sabaishi River of Niigata, Japan.</title>
        <authorList>
            <person name="Hosokawa N."/>
            <person name="Takahashi H."/>
            <person name="Aoki K."/>
            <person name="Takemura M."/>
        </authorList>
    </citation>
    <scope>NUCLEOTIDE SEQUENCE</scope>
</reference>
<accession>A0A811BNI7</accession>
<evidence type="ECO:0000313" key="2">
    <source>
        <dbReference type="Proteomes" id="UP001253637"/>
    </source>
</evidence>
<name>A0A811BNI7_9VIRU</name>
<dbReference type="Proteomes" id="UP001253637">
    <property type="component" value="Segment"/>
</dbReference>
<dbReference type="CDD" id="cd00165">
    <property type="entry name" value="S4"/>
    <property type="match status" value="1"/>
</dbReference>
<sequence>MRSRPHDHGSDPRRNCATGLGGLPRGLIAAVLDGVGDRDYCHCLQAGAVFWGASSDAAVETRKQRWRGCREPHDFCATGNVEALALLSARDRAFDVRLCVVNGLAHGHGDVVLDFLQDSGRVGDDNSTIDGEWHQDACREAAKHGRLDVLATLWYCRPLGADTIIDGAVQGDRLDVFLWACGARGFPPTRRDVREAITHGAVAILTHCRRSVPIPQAEWSQMASAMAGHPCRIDALLLLMGDDTPRQTQKNICSAVCSHAPLQDIKTLYSRFPDAFDKWCLVNAVRACDIEVARWLCARHPEWVDQVVSLHVGLGRPDAMMFIAGHPHVVVERLYHAGLIADVPGLVRIAAARGALALLALVIDAECRNLSLDSPANDVGWLSRDHHSHLPADIISAATMGALARLSSAANDRGPYDWLDERGLVQAVLPVPSP</sequence>
<proteinExistence type="predicted"/>
<dbReference type="EMBL" id="LC625835">
    <property type="protein sequence ID" value="BCU02840.1"/>
    <property type="molecule type" value="Genomic_DNA"/>
</dbReference>